<protein>
    <recommendedName>
        <fullName evidence="9">Phospholipase/carboxylesterase/thioesterase domain-containing protein</fullName>
    </recommendedName>
</protein>
<feature type="transmembrane region" description="Helical" evidence="8">
    <location>
        <begin position="156"/>
        <end position="175"/>
    </location>
</feature>
<feature type="transmembrane region" description="Helical" evidence="8">
    <location>
        <begin position="463"/>
        <end position="484"/>
    </location>
</feature>
<evidence type="ECO:0000256" key="5">
    <source>
        <dbReference type="ARBA" id="ARBA00022989"/>
    </source>
</evidence>
<feature type="transmembrane region" description="Helical" evidence="8">
    <location>
        <begin position="300"/>
        <end position="317"/>
    </location>
</feature>
<dbReference type="GO" id="GO:0016020">
    <property type="term" value="C:membrane"/>
    <property type="evidence" value="ECO:0007669"/>
    <property type="project" value="UniProtKB-SubCell"/>
</dbReference>
<dbReference type="InterPro" id="IPR009716">
    <property type="entry name" value="Ferroportin-1"/>
</dbReference>
<dbReference type="SUPFAM" id="SSF53474">
    <property type="entry name" value="alpha/beta-Hydrolases"/>
    <property type="match status" value="1"/>
</dbReference>
<dbReference type="SUPFAM" id="SSF103473">
    <property type="entry name" value="MFS general substrate transporter"/>
    <property type="match status" value="1"/>
</dbReference>
<dbReference type="AlphaFoldDB" id="A0AAN7W1S3"/>
<dbReference type="GO" id="GO:0005381">
    <property type="term" value="F:iron ion transmembrane transporter activity"/>
    <property type="evidence" value="ECO:0007669"/>
    <property type="project" value="InterPro"/>
</dbReference>
<dbReference type="GO" id="GO:0016787">
    <property type="term" value="F:hydrolase activity"/>
    <property type="evidence" value="ECO:0007669"/>
    <property type="project" value="InterPro"/>
</dbReference>
<organism evidence="10 11">
    <name type="scientific">Elasticomyces elasticus</name>
    <dbReference type="NCBI Taxonomy" id="574655"/>
    <lineage>
        <taxon>Eukaryota</taxon>
        <taxon>Fungi</taxon>
        <taxon>Dikarya</taxon>
        <taxon>Ascomycota</taxon>
        <taxon>Pezizomycotina</taxon>
        <taxon>Dothideomycetes</taxon>
        <taxon>Dothideomycetidae</taxon>
        <taxon>Mycosphaerellales</taxon>
        <taxon>Teratosphaeriaceae</taxon>
        <taxon>Elasticomyces</taxon>
    </lineage>
</organism>
<feature type="transmembrane region" description="Helical" evidence="8">
    <location>
        <begin position="93"/>
        <end position="112"/>
    </location>
</feature>
<feature type="transmembrane region" description="Helical" evidence="8">
    <location>
        <begin position="323"/>
        <end position="345"/>
    </location>
</feature>
<gene>
    <name evidence="10" type="ORF">LTR97_012502</name>
</gene>
<accession>A0AAN7W1S3</accession>
<keyword evidence="5 8" id="KW-1133">Transmembrane helix</keyword>
<feature type="transmembrane region" description="Helical" evidence="8">
    <location>
        <begin position="366"/>
        <end position="386"/>
    </location>
</feature>
<dbReference type="EMBL" id="JAVRQU010000027">
    <property type="protein sequence ID" value="KAK5690018.1"/>
    <property type="molecule type" value="Genomic_DNA"/>
</dbReference>
<feature type="transmembrane region" description="Helical" evidence="8">
    <location>
        <begin position="392"/>
        <end position="411"/>
    </location>
</feature>
<evidence type="ECO:0000256" key="3">
    <source>
        <dbReference type="ARBA" id="ARBA00022448"/>
    </source>
</evidence>
<dbReference type="InterPro" id="IPR036259">
    <property type="entry name" value="MFS_trans_sf"/>
</dbReference>
<evidence type="ECO:0000256" key="2">
    <source>
        <dbReference type="ARBA" id="ARBA00006279"/>
    </source>
</evidence>
<reference evidence="10" key="1">
    <citation type="submission" date="2023-08" db="EMBL/GenBank/DDBJ databases">
        <title>Black Yeasts Isolated from many extreme environments.</title>
        <authorList>
            <person name="Coleine C."/>
            <person name="Stajich J.E."/>
            <person name="Selbmann L."/>
        </authorList>
    </citation>
    <scope>NUCLEOTIDE SEQUENCE</scope>
    <source>
        <strain evidence="10">CCFEE 5810</strain>
    </source>
</reference>
<dbReference type="Proteomes" id="UP001310594">
    <property type="component" value="Unassembled WGS sequence"/>
</dbReference>
<evidence type="ECO:0000256" key="6">
    <source>
        <dbReference type="ARBA" id="ARBA00023136"/>
    </source>
</evidence>
<dbReference type="CDD" id="cd17480">
    <property type="entry name" value="MFS_SLC40A1_like"/>
    <property type="match status" value="1"/>
</dbReference>
<sequence length="757" mass="83155">MAAPSSADDQRLSHDDDEFTLDRTASEEPLLAERTAGLTLIDTEDEPAANKNFVRISRLLYKSHFLSTWNNRVFEFGAFLFLAGAIPNTLLPASIYALSASAAAVIFSQWIGQRIDSVNRLNLIRQSIFGQRLAVAISCAVLSLLAWLPRLTNDPVALAVTLAVLVAMGVVEKVCAVTNLISVERIWVVIIAGGDEDRLRRLNSLMRRIDLFCKLMGPLAISLVDGISPKIAIPVTAGMTLVSLPVEYFAIARVYKAIPALHILKDAPSRDDTVLGLTARTSRWTRTTTTNSKWYTSHHVFLASLSLALLYITVLSFSGPMTVFLLALGVPSGALGGIRGVSALFELSATWIAPRIMRRIGPVRSGIWFLNWQAFCVTAACLCLWLDVPRSWAATGLVCTVALSRLGLWGFDMSAQFLIQDEVAEPDRGRFSSQESALQNLGEMVAFGSTIIFSRPEQFRYPAVMSAGAVGLAAVLYAIFVGLYKPTKHPPIFEILVLPTSRSVPAEDTNNTASPLNIDIKTKTMVTHVVLPTAAHTHTVIFLHGRDSTAAEFAPEFFESQASDGRTLQEIFPGIKWVFPSAPTIQSARFRTDMSQWFDMYRTETPHEQYPNSTNSIAVDRQLTEASAAITTIVDEEAQIIGRDHVFLGGISQGCATAVDALLRMDQRLAGFIGMCSWLPGQSAYECTLGAKQTPVLLAHCENDETIDIRYGKELRDKLVKMGCNVEWHDYKEGGHWVNEPEGVDDMVAFIQQRLPG</sequence>
<dbReference type="PANTHER" id="PTHR11660">
    <property type="entry name" value="SOLUTE CARRIER FAMILY 40 MEMBER"/>
    <property type="match status" value="1"/>
</dbReference>
<comment type="similarity">
    <text evidence="2">Belongs to the ferroportin (FP) (TC 2.A.100) family. SLC40A subfamily.</text>
</comment>
<feature type="domain" description="Phospholipase/carboxylesterase/thioesterase" evidence="9">
    <location>
        <begin position="528"/>
        <end position="752"/>
    </location>
</feature>
<feature type="compositionally biased region" description="Basic and acidic residues" evidence="7">
    <location>
        <begin position="8"/>
        <end position="25"/>
    </location>
</feature>
<evidence type="ECO:0000256" key="1">
    <source>
        <dbReference type="ARBA" id="ARBA00004141"/>
    </source>
</evidence>
<evidence type="ECO:0000256" key="4">
    <source>
        <dbReference type="ARBA" id="ARBA00022692"/>
    </source>
</evidence>
<dbReference type="Pfam" id="PF02230">
    <property type="entry name" value="Abhydrolase_2"/>
    <property type="match status" value="1"/>
</dbReference>
<evidence type="ECO:0000256" key="8">
    <source>
        <dbReference type="SAM" id="Phobius"/>
    </source>
</evidence>
<proteinExistence type="inferred from homology"/>
<dbReference type="Gene3D" id="3.40.50.1820">
    <property type="entry name" value="alpha/beta hydrolase"/>
    <property type="match status" value="1"/>
</dbReference>
<dbReference type="Pfam" id="PF06963">
    <property type="entry name" value="FPN1"/>
    <property type="match status" value="1"/>
</dbReference>
<comment type="subcellular location">
    <subcellularLocation>
        <location evidence="1">Membrane</location>
        <topology evidence="1">Multi-pass membrane protein</topology>
    </subcellularLocation>
</comment>
<evidence type="ECO:0000259" key="9">
    <source>
        <dbReference type="Pfam" id="PF02230"/>
    </source>
</evidence>
<dbReference type="InterPro" id="IPR003140">
    <property type="entry name" value="PLipase/COase/thioEstase"/>
</dbReference>
<dbReference type="InterPro" id="IPR029058">
    <property type="entry name" value="AB_hydrolase_fold"/>
</dbReference>
<name>A0AAN7W1S3_9PEZI</name>
<keyword evidence="6 8" id="KW-0472">Membrane</keyword>
<evidence type="ECO:0000313" key="10">
    <source>
        <dbReference type="EMBL" id="KAK5690018.1"/>
    </source>
</evidence>
<keyword evidence="4 8" id="KW-0812">Transmembrane</keyword>
<evidence type="ECO:0000313" key="11">
    <source>
        <dbReference type="Proteomes" id="UP001310594"/>
    </source>
</evidence>
<keyword evidence="3" id="KW-0813">Transport</keyword>
<feature type="region of interest" description="Disordered" evidence="7">
    <location>
        <begin position="1"/>
        <end position="25"/>
    </location>
</feature>
<comment type="caution">
    <text evidence="10">The sequence shown here is derived from an EMBL/GenBank/DDBJ whole genome shotgun (WGS) entry which is preliminary data.</text>
</comment>
<feature type="transmembrane region" description="Helical" evidence="8">
    <location>
        <begin position="133"/>
        <end position="150"/>
    </location>
</feature>
<evidence type="ECO:0000256" key="7">
    <source>
        <dbReference type="SAM" id="MobiDB-lite"/>
    </source>
</evidence>
<dbReference type="PANTHER" id="PTHR11660:SF57">
    <property type="entry name" value="SOLUTE CARRIER FAMILY 40 MEMBER"/>
    <property type="match status" value="1"/>
</dbReference>